<gene>
    <name evidence="2" type="ORF">ACFOSS_03420</name>
</gene>
<evidence type="ECO:0000313" key="3">
    <source>
        <dbReference type="Proteomes" id="UP001595692"/>
    </source>
</evidence>
<keyword evidence="1" id="KW-0812">Transmembrane</keyword>
<keyword evidence="1" id="KW-0472">Membrane</keyword>
<name>A0ABV8CKD1_9GAMM</name>
<evidence type="ECO:0000256" key="1">
    <source>
        <dbReference type="SAM" id="Phobius"/>
    </source>
</evidence>
<feature type="transmembrane region" description="Helical" evidence="1">
    <location>
        <begin position="129"/>
        <end position="156"/>
    </location>
</feature>
<dbReference type="EMBL" id="JBHSAF010000001">
    <property type="protein sequence ID" value="MFC3912518.1"/>
    <property type="molecule type" value="Genomic_DNA"/>
</dbReference>
<protein>
    <submittedName>
        <fullName evidence="2">Uncharacterized protein</fullName>
    </submittedName>
</protein>
<dbReference type="RefSeq" id="WP_377150625.1">
    <property type="nucleotide sequence ID" value="NZ_JBHSAF010000001.1"/>
</dbReference>
<sequence>MSTRLMTAFNKSINFAPSAPDAAKLRRLLKRYEHSQTDCFPKLSSRTVMDKYKSSPFPSSYNAGRFLLAMSIYPTAIQVCILGSEYIYTSLLLVILLLSIRSDYFNFLWKETKWFHDFILIIYAGQIPYFINALIFDASILLFIESLASFVIFYYFRGLLEEVIEKYEIPD</sequence>
<organism evidence="2 3">
    <name type="scientific">Pseudaeromonas sharmana</name>
    <dbReference type="NCBI Taxonomy" id="328412"/>
    <lineage>
        <taxon>Bacteria</taxon>
        <taxon>Pseudomonadati</taxon>
        <taxon>Pseudomonadota</taxon>
        <taxon>Gammaproteobacteria</taxon>
        <taxon>Aeromonadales</taxon>
        <taxon>Aeromonadaceae</taxon>
        <taxon>Pseudaeromonas</taxon>
    </lineage>
</organism>
<keyword evidence="3" id="KW-1185">Reference proteome</keyword>
<reference evidence="3" key="1">
    <citation type="journal article" date="2019" name="Int. J. Syst. Evol. Microbiol.">
        <title>The Global Catalogue of Microorganisms (GCM) 10K type strain sequencing project: providing services to taxonomists for standard genome sequencing and annotation.</title>
        <authorList>
            <consortium name="The Broad Institute Genomics Platform"/>
            <consortium name="The Broad Institute Genome Sequencing Center for Infectious Disease"/>
            <person name="Wu L."/>
            <person name="Ma J."/>
        </authorList>
    </citation>
    <scope>NUCLEOTIDE SEQUENCE [LARGE SCALE GENOMIC DNA]</scope>
    <source>
        <strain evidence="3">CCUG 54939</strain>
    </source>
</reference>
<dbReference type="Proteomes" id="UP001595692">
    <property type="component" value="Unassembled WGS sequence"/>
</dbReference>
<proteinExistence type="predicted"/>
<evidence type="ECO:0000313" key="2">
    <source>
        <dbReference type="EMBL" id="MFC3912518.1"/>
    </source>
</evidence>
<keyword evidence="1" id="KW-1133">Transmembrane helix</keyword>
<accession>A0ABV8CKD1</accession>
<comment type="caution">
    <text evidence="2">The sequence shown here is derived from an EMBL/GenBank/DDBJ whole genome shotgun (WGS) entry which is preliminary data.</text>
</comment>